<evidence type="ECO:0000313" key="1">
    <source>
        <dbReference type="EMBL" id="KAJ8725525.1"/>
    </source>
</evidence>
<proteinExistence type="predicted"/>
<dbReference type="Proteomes" id="UP001231649">
    <property type="component" value="Chromosome 15"/>
</dbReference>
<reference evidence="1" key="1">
    <citation type="submission" date="2023-03" db="EMBL/GenBank/DDBJ databases">
        <title>Chromosome-level genomes of two armyworms, Mythimna separata and Mythimna loreyi, provide insights into the biosynthesis and reception of sex pheromones.</title>
        <authorList>
            <person name="Zhao H."/>
        </authorList>
    </citation>
    <scope>NUCLEOTIDE SEQUENCE</scope>
    <source>
        <strain evidence="1">BeijingLab</strain>
    </source>
</reference>
<sequence length="316" mass="37434">MAYKTNSRVSLWDFSEELPWANATQFQTMQQSHTLLQIGIVRLIRRVMITLITIVILMLIYHCYFCPPKINHKVGKVAPSTRQDFRMIETQDFLIDTPGCYIPNYAKTFKHNYLKKYTKTKNMCGVRHVFIDTIGDDKIKFRIYMKYNVRCCYRFAKEVRFPGHDHDLLSYTPCKIFTNNTIVWLEQEIITVTCTDLPVSPELSDETIIYKDTYIILKKIDESVSKSITNEKSMQWNVLMVGMDGMSRTRLFDTMPYTTKYLKKHKWLDFKAYHKVDDNTFQNLMSVLTGKRMRNISSNRTSDLEKCADFFIWKKR</sequence>
<keyword evidence="2" id="KW-1185">Reference proteome</keyword>
<comment type="caution">
    <text evidence="1">The sequence shown here is derived from an EMBL/GenBank/DDBJ whole genome shotgun (WGS) entry which is preliminary data.</text>
</comment>
<accession>A0ACC2QW07</accession>
<protein>
    <submittedName>
        <fullName evidence="1">Uncharacterized protein</fullName>
    </submittedName>
</protein>
<gene>
    <name evidence="1" type="ORF">PYW08_003708</name>
</gene>
<dbReference type="EMBL" id="CM056791">
    <property type="protein sequence ID" value="KAJ8725525.1"/>
    <property type="molecule type" value="Genomic_DNA"/>
</dbReference>
<name>A0ACC2QW07_9NEOP</name>
<organism evidence="1 2">
    <name type="scientific">Mythimna loreyi</name>
    <dbReference type="NCBI Taxonomy" id="667449"/>
    <lineage>
        <taxon>Eukaryota</taxon>
        <taxon>Metazoa</taxon>
        <taxon>Ecdysozoa</taxon>
        <taxon>Arthropoda</taxon>
        <taxon>Hexapoda</taxon>
        <taxon>Insecta</taxon>
        <taxon>Pterygota</taxon>
        <taxon>Neoptera</taxon>
        <taxon>Endopterygota</taxon>
        <taxon>Lepidoptera</taxon>
        <taxon>Glossata</taxon>
        <taxon>Ditrysia</taxon>
        <taxon>Noctuoidea</taxon>
        <taxon>Noctuidae</taxon>
        <taxon>Noctuinae</taxon>
        <taxon>Hadenini</taxon>
        <taxon>Mythimna</taxon>
    </lineage>
</organism>
<evidence type="ECO:0000313" key="2">
    <source>
        <dbReference type="Proteomes" id="UP001231649"/>
    </source>
</evidence>